<proteinExistence type="predicted"/>
<dbReference type="GO" id="GO:0000976">
    <property type="term" value="F:transcription cis-regulatory region binding"/>
    <property type="evidence" value="ECO:0007669"/>
    <property type="project" value="TreeGrafter"/>
</dbReference>
<reference evidence="6 7" key="1">
    <citation type="submission" date="2014-02" db="EMBL/GenBank/DDBJ databases">
        <title>Comparative genomics and transcriptomics to identify genetic mechanisms underlying the emergence of carbapenem resistant Acinetobacter baumannii (CRAb).</title>
        <authorList>
            <person name="Harris A.D."/>
            <person name="Johnson K.J."/>
            <person name="George J."/>
            <person name="Shefchek K."/>
            <person name="Daugherty S.C."/>
            <person name="Parankush S."/>
            <person name="Sadzewicz L."/>
            <person name="Tallon L."/>
            <person name="Sengamalay N."/>
            <person name="Hazen T.H."/>
            <person name="Rasko D.A."/>
        </authorList>
    </citation>
    <scope>NUCLEOTIDE SEQUENCE [LARGE SCALE GENOMIC DNA]</scope>
    <source>
        <strain evidence="6 7">625974</strain>
    </source>
</reference>
<accession>A0A009QEW7</accession>
<feature type="DNA-binding region" description="H-T-H motif" evidence="4">
    <location>
        <begin position="33"/>
        <end position="52"/>
    </location>
</feature>
<dbReference type="Proteomes" id="UP000021108">
    <property type="component" value="Unassembled WGS sequence"/>
</dbReference>
<dbReference type="PANTHER" id="PTHR30055:SF234">
    <property type="entry name" value="HTH-TYPE TRANSCRIPTIONAL REGULATOR BETI"/>
    <property type="match status" value="1"/>
</dbReference>
<dbReference type="InterPro" id="IPR001647">
    <property type="entry name" value="HTH_TetR"/>
</dbReference>
<evidence type="ECO:0000256" key="3">
    <source>
        <dbReference type="ARBA" id="ARBA00023163"/>
    </source>
</evidence>
<dbReference type="GeneID" id="92893880"/>
<evidence type="ECO:0000259" key="5">
    <source>
        <dbReference type="PROSITE" id="PS50977"/>
    </source>
</evidence>
<dbReference type="SUPFAM" id="SSF48498">
    <property type="entry name" value="Tetracyclin repressor-like, C-terminal domain"/>
    <property type="match status" value="1"/>
</dbReference>
<dbReference type="EMBL" id="JEXD01000005">
    <property type="protein sequence ID" value="EXC08877.1"/>
    <property type="molecule type" value="Genomic_DNA"/>
</dbReference>
<protein>
    <submittedName>
        <fullName evidence="6">Bacterial regulatory s, tetR family protein</fullName>
    </submittedName>
</protein>
<dbReference type="InterPro" id="IPR036271">
    <property type="entry name" value="Tet_transcr_reg_TetR-rel_C_sf"/>
</dbReference>
<feature type="domain" description="HTH tetR-type" evidence="5">
    <location>
        <begin position="10"/>
        <end position="70"/>
    </location>
</feature>
<keyword evidence="2 4" id="KW-0238">DNA-binding</keyword>
<sequence length="215" mass="24117">MSRSRRSDGDLTKTKIIEAAGPLIAQYGFAKTANKTIAKVANVDLAAINYHFDGRDGLYQAVLMEAHAHYLDEQYLLELVESTYSPEEKLSLLLETLLHKLTEKDVWHGKVFIRELFSPSEHLLSFIELTGMRKFFLIRKLISQVANLDENDPAVLPCILSVMTPCMMLIIAGPNAQAPEPLKNIAQMPLHDLVEHFKKFSLAGLKAISQSNLKN</sequence>
<dbReference type="PANTHER" id="PTHR30055">
    <property type="entry name" value="HTH-TYPE TRANSCRIPTIONAL REGULATOR RUTR"/>
    <property type="match status" value="1"/>
</dbReference>
<evidence type="ECO:0000256" key="4">
    <source>
        <dbReference type="PROSITE-ProRule" id="PRU00335"/>
    </source>
</evidence>
<dbReference type="AlphaFoldDB" id="A0A009QEW7"/>
<dbReference type="Pfam" id="PF09209">
    <property type="entry name" value="CecR_C"/>
    <property type="match status" value="1"/>
</dbReference>
<comment type="caution">
    <text evidence="6">The sequence shown here is derived from an EMBL/GenBank/DDBJ whole genome shotgun (WGS) entry which is preliminary data.</text>
</comment>
<dbReference type="Gene3D" id="1.10.357.10">
    <property type="entry name" value="Tetracycline Repressor, domain 2"/>
    <property type="match status" value="1"/>
</dbReference>
<name>A0A009QEW7_ACIBA</name>
<dbReference type="SUPFAM" id="SSF46689">
    <property type="entry name" value="Homeodomain-like"/>
    <property type="match status" value="1"/>
</dbReference>
<dbReference type="PRINTS" id="PR00455">
    <property type="entry name" value="HTHTETR"/>
</dbReference>
<evidence type="ECO:0000256" key="1">
    <source>
        <dbReference type="ARBA" id="ARBA00023015"/>
    </source>
</evidence>
<evidence type="ECO:0000313" key="6">
    <source>
        <dbReference type="EMBL" id="EXC08877.1"/>
    </source>
</evidence>
<evidence type="ECO:0000256" key="2">
    <source>
        <dbReference type="ARBA" id="ARBA00023125"/>
    </source>
</evidence>
<dbReference type="InterPro" id="IPR050109">
    <property type="entry name" value="HTH-type_TetR-like_transc_reg"/>
</dbReference>
<keyword evidence="3" id="KW-0804">Transcription</keyword>
<dbReference type="InterPro" id="IPR015292">
    <property type="entry name" value="Tscrpt_reg_YbiH_C"/>
</dbReference>
<dbReference type="InterPro" id="IPR009057">
    <property type="entry name" value="Homeodomain-like_sf"/>
</dbReference>
<dbReference type="Pfam" id="PF00440">
    <property type="entry name" value="TetR_N"/>
    <property type="match status" value="1"/>
</dbReference>
<dbReference type="RefSeq" id="WP_000091623.1">
    <property type="nucleotide sequence ID" value="NZ_JEXD01000005.1"/>
</dbReference>
<gene>
    <name evidence="6" type="ORF">J506_1068</name>
</gene>
<dbReference type="PATRIC" id="fig|1310607.3.peg.1035"/>
<evidence type="ECO:0000313" key="7">
    <source>
        <dbReference type="Proteomes" id="UP000021108"/>
    </source>
</evidence>
<organism evidence="6 7">
    <name type="scientific">Acinetobacter baumannii 625974</name>
    <dbReference type="NCBI Taxonomy" id="1310607"/>
    <lineage>
        <taxon>Bacteria</taxon>
        <taxon>Pseudomonadati</taxon>
        <taxon>Pseudomonadota</taxon>
        <taxon>Gammaproteobacteria</taxon>
        <taxon>Moraxellales</taxon>
        <taxon>Moraxellaceae</taxon>
        <taxon>Acinetobacter</taxon>
        <taxon>Acinetobacter calcoaceticus/baumannii complex</taxon>
    </lineage>
</organism>
<keyword evidence="1" id="KW-0805">Transcription regulation</keyword>
<dbReference type="GO" id="GO:0003700">
    <property type="term" value="F:DNA-binding transcription factor activity"/>
    <property type="evidence" value="ECO:0007669"/>
    <property type="project" value="TreeGrafter"/>
</dbReference>
<dbReference type="PROSITE" id="PS50977">
    <property type="entry name" value="HTH_TETR_2"/>
    <property type="match status" value="1"/>
</dbReference>